<comment type="catalytic activity">
    <reaction evidence="1">
        <text>ATP + protein L-histidine = ADP + protein N-phospho-L-histidine.</text>
        <dbReference type="EC" id="2.7.13.3"/>
    </reaction>
</comment>
<dbReference type="InterPro" id="IPR050428">
    <property type="entry name" value="TCS_sensor_his_kinase"/>
</dbReference>
<sequence>MTLARPRRARSLRQRLLVQLLAIAALLSAVLYMTVRTVAGQAAEATQDGVLGSATVIIAEQLRGGPDGLRIDLPYEAFSVLGSISEDRVFYRIVAGGQTLTGYDDLPLPDDITPGVRPEFYTVGYRESEVRVAAMIRQMVASDGVMAVTVLVAQTRLGQEAIAARIANRAAALGVGFFALALLLSLVAAGSVLSPIERLAEAVARRGPHDLRAVDHPAPRELLPLIGALNGFIARLRAALVRTETFITEAAHHIRTPLATVRTHAEIALRQSEDPEVRNSLRGVIRAVEESSRSASQLLDHAVVVYRSDRLTVEPLDLAVLVTGVLRSVAPVASLKDVSIQMAPVAAPPTIMGDRPLLENAVRNLIDNAIKYSPEESEIDVSLTVERGEAVLRVMDRGRGLSGQTAAKLTQRFSRGSNVDDVVGSGLGLTIVDEVAKAHDGRLSLEDREGGGACATLSLPLL</sequence>
<dbReference type="InterPro" id="IPR005467">
    <property type="entry name" value="His_kinase_dom"/>
</dbReference>
<dbReference type="GO" id="GO:0000155">
    <property type="term" value="F:phosphorelay sensor kinase activity"/>
    <property type="evidence" value="ECO:0007669"/>
    <property type="project" value="InterPro"/>
</dbReference>
<evidence type="ECO:0000256" key="5">
    <source>
        <dbReference type="ARBA" id="ARBA00022679"/>
    </source>
</evidence>
<evidence type="ECO:0000256" key="11">
    <source>
        <dbReference type="SAM" id="Phobius"/>
    </source>
</evidence>
<dbReference type="SUPFAM" id="SSF55874">
    <property type="entry name" value="ATPase domain of HSP90 chaperone/DNA topoisomerase II/histidine kinase"/>
    <property type="match status" value="1"/>
</dbReference>
<dbReference type="PROSITE" id="PS50885">
    <property type="entry name" value="HAMP"/>
    <property type="match status" value="1"/>
</dbReference>
<dbReference type="InterPro" id="IPR013727">
    <property type="entry name" value="2CSK_N"/>
</dbReference>
<evidence type="ECO:0000256" key="3">
    <source>
        <dbReference type="ARBA" id="ARBA00012438"/>
    </source>
</evidence>
<comment type="subcellular location">
    <subcellularLocation>
        <location evidence="2">Membrane</location>
    </subcellularLocation>
</comment>
<organism evidence="14 15">
    <name type="scientific">Aliigemmobacter aestuarii</name>
    <dbReference type="NCBI Taxonomy" id="1445661"/>
    <lineage>
        <taxon>Bacteria</taxon>
        <taxon>Pseudomonadati</taxon>
        <taxon>Pseudomonadota</taxon>
        <taxon>Alphaproteobacteria</taxon>
        <taxon>Rhodobacterales</taxon>
        <taxon>Paracoccaceae</taxon>
        <taxon>Aliigemmobacter</taxon>
    </lineage>
</organism>
<protein>
    <recommendedName>
        <fullName evidence="3">histidine kinase</fullName>
        <ecNumber evidence="3">2.7.13.3</ecNumber>
    </recommendedName>
</protein>
<evidence type="ECO:0000313" key="14">
    <source>
        <dbReference type="EMBL" id="THD85425.1"/>
    </source>
</evidence>
<proteinExistence type="predicted"/>
<dbReference type="EC" id="2.7.13.3" evidence="3"/>
<evidence type="ECO:0000256" key="7">
    <source>
        <dbReference type="ARBA" id="ARBA00022777"/>
    </source>
</evidence>
<dbReference type="SMART" id="SM00387">
    <property type="entry name" value="HATPase_c"/>
    <property type="match status" value="1"/>
</dbReference>
<dbReference type="InterPro" id="IPR003661">
    <property type="entry name" value="HisK_dim/P_dom"/>
</dbReference>
<feature type="transmembrane region" description="Helical" evidence="11">
    <location>
        <begin position="171"/>
        <end position="196"/>
    </location>
</feature>
<keyword evidence="4" id="KW-0597">Phosphoprotein</keyword>
<dbReference type="Pfam" id="PF00512">
    <property type="entry name" value="HisKA"/>
    <property type="match status" value="1"/>
</dbReference>
<evidence type="ECO:0000256" key="6">
    <source>
        <dbReference type="ARBA" id="ARBA00022692"/>
    </source>
</evidence>
<dbReference type="InterPro" id="IPR003594">
    <property type="entry name" value="HATPase_dom"/>
</dbReference>
<dbReference type="InterPro" id="IPR036097">
    <property type="entry name" value="HisK_dim/P_sf"/>
</dbReference>
<comment type="caution">
    <text evidence="14">The sequence shown here is derived from an EMBL/GenBank/DDBJ whole genome shotgun (WGS) entry which is preliminary data.</text>
</comment>
<evidence type="ECO:0000256" key="1">
    <source>
        <dbReference type="ARBA" id="ARBA00000085"/>
    </source>
</evidence>
<evidence type="ECO:0000256" key="9">
    <source>
        <dbReference type="ARBA" id="ARBA00023012"/>
    </source>
</evidence>
<feature type="domain" description="Histidine kinase" evidence="12">
    <location>
        <begin position="249"/>
        <end position="462"/>
    </location>
</feature>
<dbReference type="InterPro" id="IPR004358">
    <property type="entry name" value="Sig_transdc_His_kin-like_C"/>
</dbReference>
<evidence type="ECO:0000256" key="10">
    <source>
        <dbReference type="ARBA" id="ARBA00023136"/>
    </source>
</evidence>
<evidence type="ECO:0000256" key="8">
    <source>
        <dbReference type="ARBA" id="ARBA00022989"/>
    </source>
</evidence>
<dbReference type="Pfam" id="PF02518">
    <property type="entry name" value="HATPase_c"/>
    <property type="match status" value="1"/>
</dbReference>
<evidence type="ECO:0000313" key="15">
    <source>
        <dbReference type="Proteomes" id="UP000309450"/>
    </source>
</evidence>
<dbReference type="Gene3D" id="3.30.565.10">
    <property type="entry name" value="Histidine kinase-like ATPase, C-terminal domain"/>
    <property type="match status" value="1"/>
</dbReference>
<feature type="domain" description="HAMP" evidence="13">
    <location>
        <begin position="190"/>
        <end position="241"/>
    </location>
</feature>
<dbReference type="SUPFAM" id="SSF47384">
    <property type="entry name" value="Homodimeric domain of signal transducing histidine kinase"/>
    <property type="match status" value="1"/>
</dbReference>
<keyword evidence="15" id="KW-1185">Reference proteome</keyword>
<dbReference type="SMART" id="SM00388">
    <property type="entry name" value="HisKA"/>
    <property type="match status" value="1"/>
</dbReference>
<keyword evidence="8 11" id="KW-1133">Transmembrane helix</keyword>
<keyword evidence="9" id="KW-0902">Two-component regulatory system</keyword>
<reference evidence="14 15" key="1">
    <citation type="submission" date="2019-04" db="EMBL/GenBank/DDBJ databases">
        <title>Draft genome sequence of Gemmobacter aestuarii sp. nov.</title>
        <authorList>
            <person name="Hameed A."/>
            <person name="Lin S.-Y."/>
            <person name="Shahina M."/>
            <person name="Lai W.-A."/>
            <person name="Young C.-C."/>
        </authorList>
    </citation>
    <scope>NUCLEOTIDE SEQUENCE [LARGE SCALE GENOMIC DNA]</scope>
    <source>
        <strain evidence="14 15">CC-PW-75</strain>
    </source>
</reference>
<keyword evidence="6 11" id="KW-0812">Transmembrane</keyword>
<evidence type="ECO:0000256" key="4">
    <source>
        <dbReference type="ARBA" id="ARBA00022553"/>
    </source>
</evidence>
<dbReference type="Gene3D" id="1.10.287.130">
    <property type="match status" value="1"/>
</dbReference>
<dbReference type="PANTHER" id="PTHR45436:SF1">
    <property type="entry name" value="SENSOR PROTEIN QSEC"/>
    <property type="match status" value="1"/>
</dbReference>
<evidence type="ECO:0000259" key="12">
    <source>
        <dbReference type="PROSITE" id="PS50109"/>
    </source>
</evidence>
<dbReference type="InterPro" id="IPR036890">
    <property type="entry name" value="HATPase_C_sf"/>
</dbReference>
<name>A0A4S3MU28_9RHOB</name>
<dbReference type="Proteomes" id="UP000309450">
    <property type="component" value="Unassembled WGS sequence"/>
</dbReference>
<dbReference type="PANTHER" id="PTHR45436">
    <property type="entry name" value="SENSOR HISTIDINE KINASE YKOH"/>
    <property type="match status" value="1"/>
</dbReference>
<keyword evidence="10 11" id="KW-0472">Membrane</keyword>
<dbReference type="InterPro" id="IPR003660">
    <property type="entry name" value="HAMP_dom"/>
</dbReference>
<dbReference type="CDD" id="cd00082">
    <property type="entry name" value="HisKA"/>
    <property type="match status" value="1"/>
</dbReference>
<dbReference type="RefSeq" id="WP_136393799.1">
    <property type="nucleotide sequence ID" value="NZ_SSND01000001.1"/>
</dbReference>
<gene>
    <name evidence="14" type="ORF">E7811_06930</name>
</gene>
<dbReference type="OrthoDB" id="913606at2"/>
<dbReference type="CDD" id="cd00075">
    <property type="entry name" value="HATPase"/>
    <property type="match status" value="1"/>
</dbReference>
<accession>A0A4S3MU28</accession>
<evidence type="ECO:0000256" key="2">
    <source>
        <dbReference type="ARBA" id="ARBA00004370"/>
    </source>
</evidence>
<dbReference type="PRINTS" id="PR00344">
    <property type="entry name" value="BCTRLSENSOR"/>
</dbReference>
<dbReference type="GO" id="GO:0005886">
    <property type="term" value="C:plasma membrane"/>
    <property type="evidence" value="ECO:0007669"/>
    <property type="project" value="TreeGrafter"/>
</dbReference>
<dbReference type="EMBL" id="SSND01000001">
    <property type="protein sequence ID" value="THD85425.1"/>
    <property type="molecule type" value="Genomic_DNA"/>
</dbReference>
<dbReference type="Pfam" id="PF08521">
    <property type="entry name" value="2CSK_N"/>
    <property type="match status" value="1"/>
</dbReference>
<evidence type="ECO:0000259" key="13">
    <source>
        <dbReference type="PROSITE" id="PS50885"/>
    </source>
</evidence>
<dbReference type="AlphaFoldDB" id="A0A4S3MU28"/>
<dbReference type="PROSITE" id="PS50109">
    <property type="entry name" value="HIS_KIN"/>
    <property type="match status" value="1"/>
</dbReference>
<keyword evidence="5" id="KW-0808">Transferase</keyword>
<keyword evidence="7 14" id="KW-0418">Kinase</keyword>